<reference evidence="1 2" key="1">
    <citation type="submission" date="2019-07" db="EMBL/GenBank/DDBJ databases">
        <title>Genomics analysis of Aphanomyces spp. identifies a new class of oomycete effector associated with host adaptation.</title>
        <authorList>
            <person name="Gaulin E."/>
        </authorList>
    </citation>
    <scope>NUCLEOTIDE SEQUENCE [LARGE SCALE GENOMIC DNA]</scope>
    <source>
        <strain evidence="1 2">ATCC 201684</strain>
    </source>
</reference>
<organism evidence="1 2">
    <name type="scientific">Aphanomyces euteiches</name>
    <dbReference type="NCBI Taxonomy" id="100861"/>
    <lineage>
        <taxon>Eukaryota</taxon>
        <taxon>Sar</taxon>
        <taxon>Stramenopiles</taxon>
        <taxon>Oomycota</taxon>
        <taxon>Saprolegniomycetes</taxon>
        <taxon>Saprolegniales</taxon>
        <taxon>Verrucalvaceae</taxon>
        <taxon>Aphanomyces</taxon>
    </lineage>
</organism>
<dbReference type="VEuPathDB" id="FungiDB:AeMF1_013433"/>
<gene>
    <name evidence="1" type="ORF">Ae201684_018362</name>
</gene>
<dbReference type="PRINTS" id="PR00507">
    <property type="entry name" value="N12N6MTFRASE"/>
</dbReference>
<keyword evidence="2" id="KW-1185">Reference proteome</keyword>
<evidence type="ECO:0000313" key="2">
    <source>
        <dbReference type="Proteomes" id="UP000481153"/>
    </source>
</evidence>
<comment type="caution">
    <text evidence="1">The sequence shown here is derived from an EMBL/GenBank/DDBJ whole genome shotgun (WGS) entry which is preliminary data.</text>
</comment>
<dbReference type="SUPFAM" id="SSF53335">
    <property type="entry name" value="S-adenosyl-L-methionine-dependent methyltransferases"/>
    <property type="match status" value="1"/>
</dbReference>
<dbReference type="InterPro" id="IPR029063">
    <property type="entry name" value="SAM-dependent_MTases_sf"/>
</dbReference>
<proteinExistence type="predicted"/>
<protein>
    <submittedName>
        <fullName evidence="1">Uncharacterized protein</fullName>
    </submittedName>
</protein>
<dbReference type="Proteomes" id="UP000481153">
    <property type="component" value="Unassembled WGS sequence"/>
</dbReference>
<evidence type="ECO:0000313" key="1">
    <source>
        <dbReference type="EMBL" id="KAF0722524.1"/>
    </source>
</evidence>
<dbReference type="Gene3D" id="3.40.50.150">
    <property type="entry name" value="Vaccinia Virus protein VP39"/>
    <property type="match status" value="1"/>
</dbReference>
<sequence length="308" mass="34922">MELTGFDQFIGEFELVAPSGRVLQRSLVDFQTWDRYIHKLDKAFERLPMRRVKKLMAFSWSSRDFTAGKHRELKTNCSQLEQWIRKAFDHLPSKMQESFVDETLYTALKNEARTRLEANKTAKDLGQYFSPTTSINMLLDVVFALPIDVKNTLFLEPSCGIGNFFQPMIDRGVSRILGFELDPEVAKKASMINSAISVVQGNFLESSRQDNLTDDVIVIGNPPFSSSGPSDIVLDFFSHCAIEWKAKVIAFILPERCATDAYVETTRLVLGHVAYTCHHVAAIPDSHFDFKGTRINKPSSIVVFTRIQ</sequence>
<dbReference type="AlphaFoldDB" id="A0A6G0W673"/>
<dbReference type="EMBL" id="VJMJ01000331">
    <property type="protein sequence ID" value="KAF0722524.1"/>
    <property type="molecule type" value="Genomic_DNA"/>
</dbReference>
<dbReference type="CDD" id="cd02440">
    <property type="entry name" value="AdoMet_MTases"/>
    <property type="match status" value="1"/>
</dbReference>
<name>A0A6G0W673_9STRA</name>
<accession>A0A6G0W673</accession>